<keyword evidence="1" id="KW-0175">Coiled coil</keyword>
<proteinExistence type="predicted"/>
<evidence type="ECO:0000313" key="3">
    <source>
        <dbReference type="EnsemblMetazoa" id="CLYHEMP010334.1"/>
    </source>
</evidence>
<dbReference type="Gene3D" id="1.20.5.190">
    <property type="match status" value="1"/>
</dbReference>
<keyword evidence="4" id="KW-1185">Reference proteome</keyword>
<dbReference type="Pfam" id="PF14580">
    <property type="entry name" value="LRR_9"/>
    <property type="match status" value="1"/>
</dbReference>
<evidence type="ECO:0000313" key="4">
    <source>
        <dbReference type="Proteomes" id="UP000594262"/>
    </source>
</evidence>
<evidence type="ECO:0008006" key="5">
    <source>
        <dbReference type="Google" id="ProtNLM"/>
    </source>
</evidence>
<dbReference type="OrthoDB" id="676979at2759"/>
<evidence type="ECO:0000256" key="1">
    <source>
        <dbReference type="SAM" id="Coils"/>
    </source>
</evidence>
<dbReference type="InterPro" id="IPR052859">
    <property type="entry name" value="LRR-IQ_domain_protein"/>
</dbReference>
<dbReference type="Proteomes" id="UP000594262">
    <property type="component" value="Unplaced"/>
</dbReference>
<dbReference type="PANTHER" id="PTHR46723">
    <property type="entry name" value="LEUCINE-RICH REPEAT AND IQ DOMAIN-CONTAINING PROTEIN 3"/>
    <property type="match status" value="1"/>
</dbReference>
<dbReference type="InterPro" id="IPR032675">
    <property type="entry name" value="LRR_dom_sf"/>
</dbReference>
<organism evidence="3 4">
    <name type="scientific">Clytia hemisphaerica</name>
    <dbReference type="NCBI Taxonomy" id="252671"/>
    <lineage>
        <taxon>Eukaryota</taxon>
        <taxon>Metazoa</taxon>
        <taxon>Cnidaria</taxon>
        <taxon>Hydrozoa</taxon>
        <taxon>Hydroidolina</taxon>
        <taxon>Leptothecata</taxon>
        <taxon>Obeliida</taxon>
        <taxon>Clytiidae</taxon>
        <taxon>Clytia</taxon>
    </lineage>
</organism>
<dbReference type="PROSITE" id="PS51450">
    <property type="entry name" value="LRR"/>
    <property type="match status" value="1"/>
</dbReference>
<feature type="compositionally biased region" description="Basic and acidic residues" evidence="2">
    <location>
        <begin position="30"/>
        <end position="39"/>
    </location>
</feature>
<accession>A0A7M5WLX0</accession>
<evidence type="ECO:0000256" key="2">
    <source>
        <dbReference type="SAM" id="MobiDB-lite"/>
    </source>
</evidence>
<dbReference type="Gene3D" id="3.80.10.10">
    <property type="entry name" value="Ribonuclease Inhibitor"/>
    <property type="match status" value="1"/>
</dbReference>
<dbReference type="GeneID" id="136809672"/>
<sequence>MKENVEIIKTKKNERALNLSSANRWYLKSKQNEKNNKDRKPWRKNSPKPQPIVFHQQNLLKNAQNEGYLHDLTEEVLLENSENVHNKRSTYPGDVVYLSAASQHLQQVSLLDLCERLEICDLSNNFIDDIGALRWCHNLFFLDVHSNQLSSLPGKKFWSSLPKLSLVYLHDNAFSRVEEIKYLSHSPSLSSLTLYDSPVSLKKNYRHCVVNAVWTLKALDGHVVSDEEIIEDADFTENFKPLKKQFRYQSPFCSKKPKERRRPTHNEFKLLIKEELSKINTIQSKYCPVLILQRCIRGFLVRLKYNYIKDTRLWAAVSIQRFYRDRKGYPRPPPTSPNLQFQDHLYQSFSSMRLDYETYLRLRRSKHAKSSASFKSLHYRLLQAESHDARVNGTCLHSGLPRPIHRHISVDLQKLEGQTTQILNRASKLSGSKHNHRITVSDRLQDSVITRQTGQIPTAGRAQRSAHLPRKTPDNLEQIAEDLGVSTLLCHKQPKSAPPTTIGKYQTQYAFLGKIETPNRIQDDNDEETQFRLSIRKPDVITHDPLEELIMRTVEGADDIRTATRDIDRKMKMKSAIVPSIKKTFQSSHLQRAFMKTQTGMNFSAFKAVEKAYNDRDKAEVLLRKTHVVKKVKHQEKMTRNKVKRSQKAHKKNACANKDSDRVKILEGLRVHRQRELDLQDVTAQFREQRAKESERARRSYQFALNFRSQNASVGKALTDHDHVKRRLEASQKKVKRVEELRVENEEKKELMRDYQEQKVMLKRADISAARDAIELQLVKNSTKRECDLQDHLRKYKNKHTQILRSPNILAVSDLHLQDAIPLMPSLV</sequence>
<dbReference type="RefSeq" id="XP_066922316.1">
    <property type="nucleotide sequence ID" value="XM_067066215.1"/>
</dbReference>
<dbReference type="InterPro" id="IPR001611">
    <property type="entry name" value="Leu-rich_rpt"/>
</dbReference>
<dbReference type="PANTHER" id="PTHR46723:SF1">
    <property type="entry name" value="LEUCINE-RICH REPEAT AND IQ DOMAIN-CONTAINING PROTEIN 3"/>
    <property type="match status" value="1"/>
</dbReference>
<feature type="region of interest" description="Disordered" evidence="2">
    <location>
        <begin position="28"/>
        <end position="49"/>
    </location>
</feature>
<name>A0A7M5WLX0_9CNID</name>
<reference evidence="3" key="1">
    <citation type="submission" date="2021-01" db="UniProtKB">
        <authorList>
            <consortium name="EnsemblMetazoa"/>
        </authorList>
    </citation>
    <scope>IDENTIFICATION</scope>
</reference>
<dbReference type="EnsemblMetazoa" id="CLYHEMT010334.1">
    <property type="protein sequence ID" value="CLYHEMP010334.1"/>
    <property type="gene ID" value="CLYHEMG010334"/>
</dbReference>
<dbReference type="AlphaFoldDB" id="A0A7M5WLX0"/>
<protein>
    <recommendedName>
        <fullName evidence="5">Leucine-rich repeat and IQ domain-containing protein 3</fullName>
    </recommendedName>
</protein>
<feature type="coiled-coil region" evidence="1">
    <location>
        <begin position="721"/>
        <end position="765"/>
    </location>
</feature>
<dbReference type="SUPFAM" id="SSF52058">
    <property type="entry name" value="L domain-like"/>
    <property type="match status" value="1"/>
</dbReference>